<dbReference type="RefSeq" id="WP_023842801.1">
    <property type="nucleotide sequence ID" value="NC_022995.1"/>
</dbReference>
<dbReference type="Pfam" id="PF09676">
    <property type="entry name" value="TraV"/>
    <property type="match status" value="1"/>
</dbReference>
<dbReference type="EMBL" id="AB853026">
    <property type="protein sequence ID" value="BAO19261.1"/>
    <property type="molecule type" value="Genomic_DNA"/>
</dbReference>
<evidence type="ECO:0000313" key="3">
    <source>
        <dbReference type="EMBL" id="BAO19261.1"/>
    </source>
</evidence>
<organism evidence="3">
    <name type="scientific">Burkholderia sp. M701</name>
    <dbReference type="NCBI Taxonomy" id="326454"/>
    <lineage>
        <taxon>Bacteria</taxon>
        <taxon>Pseudomonadati</taxon>
        <taxon>Pseudomonadota</taxon>
        <taxon>Betaproteobacteria</taxon>
        <taxon>Burkholderiales</taxon>
        <taxon>Burkholderiaceae</taxon>
        <taxon>Burkholderia</taxon>
    </lineage>
</organism>
<proteinExistence type="predicted"/>
<name>V5YQR0_9BURK</name>
<feature type="signal peptide" evidence="2">
    <location>
        <begin position="1"/>
        <end position="24"/>
    </location>
</feature>
<evidence type="ECO:0000256" key="2">
    <source>
        <dbReference type="SAM" id="SignalP"/>
    </source>
</evidence>
<dbReference type="AlphaFoldDB" id="V5YQR0"/>
<evidence type="ECO:0000256" key="1">
    <source>
        <dbReference type="SAM" id="MobiDB-lite"/>
    </source>
</evidence>
<reference evidence="3" key="1">
    <citation type="journal article" date="2014" name="Microbiology">
        <title>A 2,4-dichlorophenoxyacetic acid degradation plasmid pM7012 discloses distribution of an unclassified megaplasmid group across bacterial species.</title>
        <authorList>
            <person name="Sakai Y."/>
            <person name="Ogawa N."/>
            <person name="Shimomura Y."/>
            <person name="Fujii T."/>
        </authorList>
    </citation>
    <scope>NUCLEOTIDE SEQUENCE</scope>
    <source>
        <strain evidence="3">M701</strain>
    </source>
</reference>
<accession>V5YQR0</accession>
<keyword evidence="3" id="KW-0449">Lipoprotein</keyword>
<protein>
    <submittedName>
        <fullName evidence="3">Type IV conjugative transfer system lipoprotein TraV</fullName>
    </submittedName>
</protein>
<dbReference type="PROSITE" id="PS51257">
    <property type="entry name" value="PROKAR_LIPOPROTEIN"/>
    <property type="match status" value="1"/>
</dbReference>
<dbReference type="NCBIfam" id="TIGR02747">
    <property type="entry name" value="TraV"/>
    <property type="match status" value="1"/>
</dbReference>
<feature type="chain" id="PRO_5004743114" evidence="2">
    <location>
        <begin position="25"/>
        <end position="220"/>
    </location>
</feature>
<gene>
    <name evidence="3" type="primary">traV</name>
</gene>
<keyword evidence="2" id="KW-0732">Signal</keyword>
<geneLocation type="plasmid" evidence="3">
    <name>pM7012</name>
</geneLocation>
<feature type="region of interest" description="Disordered" evidence="1">
    <location>
        <begin position="173"/>
        <end position="220"/>
    </location>
</feature>
<dbReference type="InterPro" id="IPR014118">
    <property type="entry name" value="T4SS_TraV"/>
</dbReference>
<reference evidence="3" key="2">
    <citation type="submission" date="2024-06" db="EMBL/GenBank/DDBJ databases">
        <authorList>
            <person name="Sakai Y."/>
            <person name="Fujii T."/>
        </authorList>
    </citation>
    <scope>NUCLEOTIDE SEQUENCE</scope>
    <source>
        <strain evidence="3">M701</strain>
        <plasmid evidence="3">pM7012</plasmid>
    </source>
</reference>
<sequence length="220" mass="23102">MMKRLLIAAVLPVLASGCSVFNPADSDTFACPGMPMGIVCKTPMAVYKSTNQMPAATDSDMPIGQTVKGVKFGDNQGNVARPDQVPVSAALPGLGLPAGVTADSRPIRTPAQVMRIWIGPWIDSKDDLHYPSYLFTEVQPRRWSFGKTEFGGQGVVVPHRDLVAGAKLPISSKKDSASAHPFGKSGVPQLPPGATHQDVAVPTGDSAAPQMPSASDINLD</sequence>
<keyword evidence="3" id="KW-0614">Plasmid</keyword>